<evidence type="ECO:0000313" key="2">
    <source>
        <dbReference type="EMBL" id="JAD89082.1"/>
    </source>
</evidence>
<proteinExistence type="predicted"/>
<dbReference type="SUPFAM" id="SSF48403">
    <property type="entry name" value="Ankyrin repeat"/>
    <property type="match status" value="1"/>
</dbReference>
<dbReference type="EMBL" id="GBRH01208813">
    <property type="protein sequence ID" value="JAD89082.1"/>
    <property type="molecule type" value="Transcribed_RNA"/>
</dbReference>
<reference evidence="2" key="2">
    <citation type="journal article" date="2015" name="Data Brief">
        <title>Shoot transcriptome of the giant reed, Arundo donax.</title>
        <authorList>
            <person name="Barrero R.A."/>
            <person name="Guerrero F.D."/>
            <person name="Moolhuijzen P."/>
            <person name="Goolsby J.A."/>
            <person name="Tidwell J."/>
            <person name="Bellgard S.E."/>
            <person name="Bellgard M.I."/>
        </authorList>
    </citation>
    <scope>NUCLEOTIDE SEQUENCE</scope>
    <source>
        <tissue evidence="2">Shoot tissue taken approximately 20 cm above the soil surface</tissue>
    </source>
</reference>
<feature type="repeat" description="ANK" evidence="1">
    <location>
        <begin position="170"/>
        <end position="203"/>
    </location>
</feature>
<dbReference type="AlphaFoldDB" id="A0A0A9DZB2"/>
<dbReference type="SMART" id="SM00248">
    <property type="entry name" value="ANK"/>
    <property type="match status" value="3"/>
</dbReference>
<dbReference type="InterPro" id="IPR002110">
    <property type="entry name" value="Ankyrin_rpt"/>
</dbReference>
<sequence length="295" mass="31943">MESSAHAEPPCLATVATDRDDCPYMEDQLRQKDTLTEVPVKQAPAASMHPLLLAAACKGSLKELNYLLNWEEAHAQPNMKPSQEFLDLLAAYSSGRCTNQSLAMQRAAADVEEGATMQAPSAAALLEGVTTEGDTVLHVVAAHGGGDDFVSCANLIHGKDKNFLYMQNKKGDTPLHCAARAGKSQMVAHVIDLARVDLRVEDLLRKENNNKETALHEAVRIGDKGIVKELLRADPELACFPTNGTSLMYLAILLKEDNIASTLYADSKNNVLSYSGPHGQNALHAAVLRGTEMRR</sequence>
<dbReference type="InterPro" id="IPR036770">
    <property type="entry name" value="Ankyrin_rpt-contain_sf"/>
</dbReference>
<accession>A0A0A9DZB2</accession>
<evidence type="ECO:0000256" key="1">
    <source>
        <dbReference type="PROSITE-ProRule" id="PRU00023"/>
    </source>
</evidence>
<dbReference type="Gene3D" id="1.25.40.20">
    <property type="entry name" value="Ankyrin repeat-containing domain"/>
    <property type="match status" value="2"/>
</dbReference>
<name>A0A0A9DZB2_ARUDO</name>
<keyword evidence="1" id="KW-0040">ANK repeat</keyword>
<dbReference type="PANTHER" id="PTHR24121:SF21">
    <property type="entry name" value="ANKYRIN REPEAT FAMILY PROTEIN"/>
    <property type="match status" value="1"/>
</dbReference>
<dbReference type="Pfam" id="PF00023">
    <property type="entry name" value="Ank"/>
    <property type="match status" value="2"/>
</dbReference>
<dbReference type="PANTHER" id="PTHR24121">
    <property type="entry name" value="NO MECHANORECEPTOR POTENTIAL C, ISOFORM D-RELATED"/>
    <property type="match status" value="1"/>
</dbReference>
<organism evidence="2">
    <name type="scientific">Arundo donax</name>
    <name type="common">Giant reed</name>
    <name type="synonym">Donax arundinaceus</name>
    <dbReference type="NCBI Taxonomy" id="35708"/>
    <lineage>
        <taxon>Eukaryota</taxon>
        <taxon>Viridiplantae</taxon>
        <taxon>Streptophyta</taxon>
        <taxon>Embryophyta</taxon>
        <taxon>Tracheophyta</taxon>
        <taxon>Spermatophyta</taxon>
        <taxon>Magnoliopsida</taxon>
        <taxon>Liliopsida</taxon>
        <taxon>Poales</taxon>
        <taxon>Poaceae</taxon>
        <taxon>PACMAD clade</taxon>
        <taxon>Arundinoideae</taxon>
        <taxon>Arundineae</taxon>
        <taxon>Arundo</taxon>
    </lineage>
</organism>
<protein>
    <submittedName>
        <fullName evidence="2">Uncharacterized protein</fullName>
    </submittedName>
</protein>
<reference evidence="2" key="1">
    <citation type="submission" date="2014-09" db="EMBL/GenBank/DDBJ databases">
        <authorList>
            <person name="Magalhaes I.L.F."/>
            <person name="Oliveira U."/>
            <person name="Santos F.R."/>
            <person name="Vidigal T.H.D.A."/>
            <person name="Brescovit A.D."/>
            <person name="Santos A.J."/>
        </authorList>
    </citation>
    <scope>NUCLEOTIDE SEQUENCE</scope>
    <source>
        <tissue evidence="2">Shoot tissue taken approximately 20 cm above the soil surface</tissue>
    </source>
</reference>
<dbReference type="PROSITE" id="PS50088">
    <property type="entry name" value="ANK_REPEAT"/>
    <property type="match status" value="1"/>
</dbReference>